<proteinExistence type="predicted"/>
<sequence>MYVYVVISENLKFETSVDVYYSYDNAFVKAKELMLLEIDRVYKKASLDELGVKFRDYPRLLYDDGSISVEFLTIVINKKEVQ</sequence>
<name>A0A481ZD27_9VIRU</name>
<dbReference type="EMBL" id="MK500606">
    <property type="protein sequence ID" value="QBK93853.1"/>
    <property type="molecule type" value="Genomic_DNA"/>
</dbReference>
<accession>A0A481ZD27</accession>
<evidence type="ECO:0000313" key="1">
    <source>
        <dbReference type="EMBL" id="QBK93853.1"/>
    </source>
</evidence>
<reference evidence="1" key="1">
    <citation type="journal article" date="2019" name="MBio">
        <title>Virus Genomes from Deep Sea Sediments Expand the Ocean Megavirome and Support Independent Origins of Viral Gigantism.</title>
        <authorList>
            <person name="Backstrom D."/>
            <person name="Yutin N."/>
            <person name="Jorgensen S.L."/>
            <person name="Dharamshi J."/>
            <person name="Homa F."/>
            <person name="Zaremba-Niedwiedzka K."/>
            <person name="Spang A."/>
            <person name="Wolf Y.I."/>
            <person name="Koonin E.V."/>
            <person name="Ettema T.J."/>
        </authorList>
    </citation>
    <scope>NUCLEOTIDE SEQUENCE</scope>
</reference>
<protein>
    <submittedName>
        <fullName evidence="1">Uncharacterized protein</fullName>
    </submittedName>
</protein>
<organism evidence="1">
    <name type="scientific">Pithovirus LCPAC406</name>
    <dbReference type="NCBI Taxonomy" id="2506599"/>
    <lineage>
        <taxon>Viruses</taxon>
        <taxon>Pithoviruses</taxon>
    </lineage>
</organism>
<gene>
    <name evidence="1" type="ORF">LCPAC406_01670</name>
</gene>